<dbReference type="EMBL" id="DS113211">
    <property type="protein sequence ID" value="EAY19088.1"/>
    <property type="molecule type" value="Genomic_DNA"/>
</dbReference>
<dbReference type="OrthoDB" id="10520686at2759"/>
<evidence type="ECO:0000313" key="2">
    <source>
        <dbReference type="Proteomes" id="UP000001542"/>
    </source>
</evidence>
<dbReference type="VEuPathDB" id="TrichDB:TVAG_189790"/>
<dbReference type="AlphaFoldDB" id="A2DKB1"/>
<organism evidence="1 2">
    <name type="scientific">Trichomonas vaginalis (strain ATCC PRA-98 / G3)</name>
    <dbReference type="NCBI Taxonomy" id="412133"/>
    <lineage>
        <taxon>Eukaryota</taxon>
        <taxon>Metamonada</taxon>
        <taxon>Parabasalia</taxon>
        <taxon>Trichomonadida</taxon>
        <taxon>Trichomonadidae</taxon>
        <taxon>Trichomonas</taxon>
    </lineage>
</organism>
<reference evidence="1" key="1">
    <citation type="submission" date="2006-10" db="EMBL/GenBank/DDBJ databases">
        <authorList>
            <person name="Amadeo P."/>
            <person name="Zhao Q."/>
            <person name="Wortman J."/>
            <person name="Fraser-Liggett C."/>
            <person name="Carlton J."/>
        </authorList>
    </citation>
    <scope>NUCLEOTIDE SEQUENCE</scope>
    <source>
        <strain evidence="1">G3</strain>
    </source>
</reference>
<dbReference type="Proteomes" id="UP000001542">
    <property type="component" value="Unassembled WGS sequence"/>
</dbReference>
<dbReference type="PANTHER" id="PTHR12975:SF6">
    <property type="entry name" value="TRAFFICKING PROTEIN PARTICLE COMPLEX SUBUNIT 8"/>
    <property type="match status" value="1"/>
</dbReference>
<dbReference type="KEGG" id="tva:5464596"/>
<dbReference type="SMR" id="A2DKB1"/>
<dbReference type="InParanoid" id="A2DKB1"/>
<evidence type="ECO:0000313" key="1">
    <source>
        <dbReference type="EMBL" id="EAY19088.1"/>
    </source>
</evidence>
<accession>A2DKB1</accession>
<name>A2DKB1_TRIV3</name>
<dbReference type="RefSeq" id="XP_001580074.1">
    <property type="nucleotide sequence ID" value="XM_001580024.1"/>
</dbReference>
<dbReference type="STRING" id="5722.A2DKB1"/>
<keyword evidence="2" id="KW-1185">Reference proteome</keyword>
<sequence length="1072" mass="122963">METAEPFRNFSPKEFLKNRFSPLVVTFVDPDADKIIKNAGFSFVDLTAAIGAQLPNPIRIVPAERVMTWRQEDFLAKVVQDTTAYGKCFTEKEFEDKDEVKLEFSPDYGVLKNKIYFPSFESAFPPWYKRMLFNLCASIRYSEFEFYDLPQTILYVISPGLAAMSAEELRRLISFPEWMKEFLTTIPIVKVVVYDTLISREIPKELTSGRGSFEEVIGFPFRTRTNKSPDGPDMITARNLFRYDGHILNDPRFCNNLTDTDFANAKSAVQKIYENVERYIKRTISARMFEIEENNKFSNSVKNFFKSKNAAPERVTRVLQIPWKKIIYSQLAALFFITGKYADAQKNYDLFIKNLDNLPVLRANAHFMIALSHLVLPLQGTQHFKRDISELLHYIGSTNNLRLILYFPLICTEIHAALGEEELALTLIKKSYDIIRKLWQGTSPNKILVLALIHERYAGLTRNDHKSWSLTSNALALYKQCNQFGHALRCAIWLMKVLPKESWPLMYQTVWLDKTVSLFNLGQGARSLGECKELLSLRNLQPWLHEKTISQFFAPYNDPSMSKSILNIHINPLVEVKKLRMIDPSTPEFFGFDTTTFDDLEKDVDDWHMVRIDRSYTKSIDNWDMAVPTKSKKMIGIGQQVYFVITLYNRYKFTVHLDHSVLVPEYQGDATENIFDIDEVNNKDIRAYNSSDIKYGFTPHAEGSFKIAKFSKNYWGYVETEIECGPITFNVIHDYPTVNLTIEDLPENVIAWQCIKFNACVENKGKTLIKYFSIAFDHPHSITYEGGTDQIGESSVITINQEIEPGQTCRVPLIFRATKLNLNEFHFIVSIMNHKCAFALAKVNVSPAAKIEATAFKRQNDSGGHAIQMTITPLIDGFKLYGFMSKNGKLVKTLAINKEQLKANVPESVVCFPADELDEEVEKWRVEMMGNSPLAVLFKIGETENCLLAQKNINFNYIKKPFRFILDCHSHMERKKGEIMKVFVRAENLENEVMISPLPIVYVCRDRVGPTPCRFVGVTKVVLSKENNYSAEFSCVAFKSGIYRIPGISFSGINNHDSGTVTIQQDFRVTII</sequence>
<dbReference type="PANTHER" id="PTHR12975">
    <property type="entry name" value="TRANSPORT PROTEIN TRAPP"/>
    <property type="match status" value="1"/>
</dbReference>
<dbReference type="VEuPathDB" id="TrichDB:TVAGG3_0995920"/>
<reference evidence="1" key="2">
    <citation type="journal article" date="2007" name="Science">
        <title>Draft genome sequence of the sexually transmitted pathogen Trichomonas vaginalis.</title>
        <authorList>
            <person name="Carlton J.M."/>
            <person name="Hirt R.P."/>
            <person name="Silva J.C."/>
            <person name="Delcher A.L."/>
            <person name="Schatz M."/>
            <person name="Zhao Q."/>
            <person name="Wortman J.R."/>
            <person name="Bidwell S.L."/>
            <person name="Alsmark U.C.M."/>
            <person name="Besteiro S."/>
            <person name="Sicheritz-Ponten T."/>
            <person name="Noel C.J."/>
            <person name="Dacks J.B."/>
            <person name="Foster P.G."/>
            <person name="Simillion C."/>
            <person name="Van de Peer Y."/>
            <person name="Miranda-Saavedra D."/>
            <person name="Barton G.J."/>
            <person name="Westrop G.D."/>
            <person name="Mueller S."/>
            <person name="Dessi D."/>
            <person name="Fiori P.L."/>
            <person name="Ren Q."/>
            <person name="Paulsen I."/>
            <person name="Zhang H."/>
            <person name="Bastida-Corcuera F.D."/>
            <person name="Simoes-Barbosa A."/>
            <person name="Brown M.T."/>
            <person name="Hayes R.D."/>
            <person name="Mukherjee M."/>
            <person name="Okumura C.Y."/>
            <person name="Schneider R."/>
            <person name="Smith A.J."/>
            <person name="Vanacova S."/>
            <person name="Villalvazo M."/>
            <person name="Haas B.J."/>
            <person name="Pertea M."/>
            <person name="Feldblyum T.V."/>
            <person name="Utterback T.R."/>
            <person name="Shu C.L."/>
            <person name="Osoegawa K."/>
            <person name="de Jong P.J."/>
            <person name="Hrdy I."/>
            <person name="Horvathova L."/>
            <person name="Zubacova Z."/>
            <person name="Dolezal P."/>
            <person name="Malik S.B."/>
            <person name="Logsdon J.M. Jr."/>
            <person name="Henze K."/>
            <person name="Gupta A."/>
            <person name="Wang C.C."/>
            <person name="Dunne R.L."/>
            <person name="Upcroft J.A."/>
            <person name="Upcroft P."/>
            <person name="White O."/>
            <person name="Salzberg S.L."/>
            <person name="Tang P."/>
            <person name="Chiu C.-H."/>
            <person name="Lee Y.-S."/>
            <person name="Embley T.M."/>
            <person name="Coombs G.H."/>
            <person name="Mottram J.C."/>
            <person name="Tachezy J."/>
            <person name="Fraser-Liggett C.M."/>
            <person name="Johnson P.J."/>
        </authorList>
    </citation>
    <scope>NUCLEOTIDE SEQUENCE [LARGE SCALE GENOMIC DNA]</scope>
    <source>
        <strain evidence="1">G3</strain>
    </source>
</reference>
<proteinExistence type="predicted"/>
<protein>
    <submittedName>
        <fullName evidence="1">Uncharacterized protein</fullName>
    </submittedName>
</protein>
<gene>
    <name evidence="1" type="ORF">TVAG_189790</name>
</gene>
<dbReference type="GO" id="GO:1990072">
    <property type="term" value="C:TRAPPIII protein complex"/>
    <property type="evidence" value="ECO:0000318"/>
    <property type="project" value="GO_Central"/>
</dbReference>
<dbReference type="InterPro" id="IPR024420">
    <property type="entry name" value="TRAPP_III_complex_Trs85"/>
</dbReference>